<name>A0ABQ5A9E8_9ASTR</name>
<keyword evidence="2" id="KW-0175">Coiled coil</keyword>
<proteinExistence type="inferred from homology"/>
<dbReference type="Pfam" id="PF02181">
    <property type="entry name" value="FH2"/>
    <property type="match status" value="1"/>
</dbReference>
<feature type="coiled-coil region" evidence="2">
    <location>
        <begin position="117"/>
        <end position="144"/>
    </location>
</feature>
<accession>A0ABQ5A9E8</accession>
<dbReference type="PROSITE" id="PS51444">
    <property type="entry name" value="FH2"/>
    <property type="match status" value="1"/>
</dbReference>
<dbReference type="Proteomes" id="UP001151760">
    <property type="component" value="Unassembled WGS sequence"/>
</dbReference>
<protein>
    <submittedName>
        <fullName evidence="4">Formin-like protein 14</fullName>
    </submittedName>
</protein>
<feature type="domain" description="FH2" evidence="3">
    <location>
        <begin position="1"/>
        <end position="227"/>
    </location>
</feature>
<sequence>MVPRAVPWFNALSRLACFKRKKLSVINDASIEVKESEKLRQIMQTILKLGNALNQGSARGSAVGFKLDSLLKLSDTRGRNKMTLMHYLCKLLSEKMPELLDFDKDLAHIDAASKIPFKDLAEEVQEVSKGLEKVEEEVTALDNDGAKFAGFQKALKGFCNTAKVEVQTLLVSLYTEVGRNGESLSQYFGEDLVRCPFYHVRQIFAVFAKMFKKARDKNEQIANRVGS</sequence>
<gene>
    <name evidence="4" type="ORF">Tco_0804636</name>
</gene>
<evidence type="ECO:0000259" key="3">
    <source>
        <dbReference type="PROSITE" id="PS51444"/>
    </source>
</evidence>
<comment type="similarity">
    <text evidence="1">Belongs to the formin-like family. Class-II subfamily.</text>
</comment>
<dbReference type="InterPro" id="IPR015425">
    <property type="entry name" value="FH2_Formin"/>
</dbReference>
<evidence type="ECO:0000256" key="1">
    <source>
        <dbReference type="ARBA" id="ARBA00006468"/>
    </source>
</evidence>
<dbReference type="SUPFAM" id="SSF101447">
    <property type="entry name" value="Formin homology 2 domain (FH2 domain)"/>
    <property type="match status" value="1"/>
</dbReference>
<reference evidence="4" key="1">
    <citation type="journal article" date="2022" name="Int. J. Mol. Sci.">
        <title>Draft Genome of Tanacetum Coccineum: Genomic Comparison of Closely Related Tanacetum-Family Plants.</title>
        <authorList>
            <person name="Yamashiro T."/>
            <person name="Shiraishi A."/>
            <person name="Nakayama K."/>
            <person name="Satake H."/>
        </authorList>
    </citation>
    <scope>NUCLEOTIDE SEQUENCE</scope>
</reference>
<evidence type="ECO:0000313" key="5">
    <source>
        <dbReference type="Proteomes" id="UP001151760"/>
    </source>
</evidence>
<evidence type="ECO:0000256" key="2">
    <source>
        <dbReference type="SAM" id="Coils"/>
    </source>
</evidence>
<dbReference type="EMBL" id="BQNB010011982">
    <property type="protein sequence ID" value="GJS97668.1"/>
    <property type="molecule type" value="Genomic_DNA"/>
</dbReference>
<organism evidence="4 5">
    <name type="scientific">Tanacetum coccineum</name>
    <dbReference type="NCBI Taxonomy" id="301880"/>
    <lineage>
        <taxon>Eukaryota</taxon>
        <taxon>Viridiplantae</taxon>
        <taxon>Streptophyta</taxon>
        <taxon>Embryophyta</taxon>
        <taxon>Tracheophyta</taxon>
        <taxon>Spermatophyta</taxon>
        <taxon>Magnoliopsida</taxon>
        <taxon>eudicotyledons</taxon>
        <taxon>Gunneridae</taxon>
        <taxon>Pentapetalae</taxon>
        <taxon>asterids</taxon>
        <taxon>campanulids</taxon>
        <taxon>Asterales</taxon>
        <taxon>Asteraceae</taxon>
        <taxon>Asteroideae</taxon>
        <taxon>Anthemideae</taxon>
        <taxon>Anthemidinae</taxon>
        <taxon>Tanacetum</taxon>
    </lineage>
</organism>
<keyword evidence="5" id="KW-1185">Reference proteome</keyword>
<dbReference type="PANTHER" id="PTHR45733:SF17">
    <property type="entry name" value="FORMIN-LIKE PROTEIN 14"/>
    <property type="match status" value="1"/>
</dbReference>
<dbReference type="PANTHER" id="PTHR45733">
    <property type="entry name" value="FORMIN-J"/>
    <property type="match status" value="1"/>
</dbReference>
<dbReference type="InterPro" id="IPR051144">
    <property type="entry name" value="Formin_homology_domain"/>
</dbReference>
<dbReference type="InterPro" id="IPR042201">
    <property type="entry name" value="FH2_Formin_sf"/>
</dbReference>
<evidence type="ECO:0000313" key="4">
    <source>
        <dbReference type="EMBL" id="GJS97668.1"/>
    </source>
</evidence>
<dbReference type="Gene3D" id="1.20.58.2220">
    <property type="entry name" value="Formin, FH2 domain"/>
    <property type="match status" value="1"/>
</dbReference>
<reference evidence="4" key="2">
    <citation type="submission" date="2022-01" db="EMBL/GenBank/DDBJ databases">
        <authorList>
            <person name="Yamashiro T."/>
            <person name="Shiraishi A."/>
            <person name="Satake H."/>
            <person name="Nakayama K."/>
        </authorList>
    </citation>
    <scope>NUCLEOTIDE SEQUENCE</scope>
</reference>
<comment type="caution">
    <text evidence="4">The sequence shown here is derived from an EMBL/GenBank/DDBJ whole genome shotgun (WGS) entry which is preliminary data.</text>
</comment>